<feature type="transmembrane region" description="Helical" evidence="1">
    <location>
        <begin position="12"/>
        <end position="33"/>
    </location>
</feature>
<gene>
    <name evidence="2" type="ORF">ACFOOG_10560</name>
</gene>
<dbReference type="Pfam" id="PF11279">
    <property type="entry name" value="DUF3080"/>
    <property type="match status" value="1"/>
</dbReference>
<keyword evidence="3" id="KW-1185">Reference proteome</keyword>
<dbReference type="RefSeq" id="WP_380696271.1">
    <property type="nucleotide sequence ID" value="NZ_JBHRYR010000003.1"/>
</dbReference>
<sequence>MNKAPLTSAIYVVNSWLVLWSRLIVIFVIFWGLTGCAQTGEDLYDDYLSRLSNVFDVDNTAWSPAPAVIAPRAGDMQQDIPPLRINVLAFWDTRHCELFTIISERNSILGRVQAPTQRWRFEARLLGAIEACLSHPLTDDELAETLKIWQLEKEKEWPLAVWNGTLAAPEVRQLFQAAHESWGADALPGLHQTLDDLRILTGWATQWPTLDLPVNEEFEATYQRLGQHNVVGQWHRSVQVSMAGLTAGNARLAQGIAENRLCPQGRPTQRSETANNVLVLFFIGEVQPYLATLNRMGEELLPALDALANASGIAVEAWLNYRQQLHHDAERLRALTRTHVALWQDVLAPCGGVRR</sequence>
<name>A0ABV8A106_9GAMM</name>
<organism evidence="2 3">
    <name type="scientific">Saccharospirillum mangrovi</name>
    <dbReference type="NCBI Taxonomy" id="2161747"/>
    <lineage>
        <taxon>Bacteria</taxon>
        <taxon>Pseudomonadati</taxon>
        <taxon>Pseudomonadota</taxon>
        <taxon>Gammaproteobacteria</taxon>
        <taxon>Oceanospirillales</taxon>
        <taxon>Saccharospirillaceae</taxon>
        <taxon>Saccharospirillum</taxon>
    </lineage>
</organism>
<proteinExistence type="predicted"/>
<accession>A0ABV8A106</accession>
<protein>
    <submittedName>
        <fullName evidence="2">DUF3080 family protein</fullName>
    </submittedName>
</protein>
<reference evidence="3" key="1">
    <citation type="journal article" date="2019" name="Int. J. Syst. Evol. Microbiol.">
        <title>The Global Catalogue of Microorganisms (GCM) 10K type strain sequencing project: providing services to taxonomists for standard genome sequencing and annotation.</title>
        <authorList>
            <consortium name="The Broad Institute Genomics Platform"/>
            <consortium name="The Broad Institute Genome Sequencing Center for Infectious Disease"/>
            <person name="Wu L."/>
            <person name="Ma J."/>
        </authorList>
    </citation>
    <scope>NUCLEOTIDE SEQUENCE [LARGE SCALE GENOMIC DNA]</scope>
    <source>
        <strain evidence="3">IBRC 10765</strain>
    </source>
</reference>
<evidence type="ECO:0000313" key="2">
    <source>
        <dbReference type="EMBL" id="MFC3853273.1"/>
    </source>
</evidence>
<evidence type="ECO:0000313" key="3">
    <source>
        <dbReference type="Proteomes" id="UP001595617"/>
    </source>
</evidence>
<dbReference type="EMBL" id="JBHRYR010000003">
    <property type="protein sequence ID" value="MFC3853273.1"/>
    <property type="molecule type" value="Genomic_DNA"/>
</dbReference>
<keyword evidence="1" id="KW-0812">Transmembrane</keyword>
<comment type="caution">
    <text evidence="2">The sequence shown here is derived from an EMBL/GenBank/DDBJ whole genome shotgun (WGS) entry which is preliminary data.</text>
</comment>
<evidence type="ECO:0000256" key="1">
    <source>
        <dbReference type="SAM" id="Phobius"/>
    </source>
</evidence>
<dbReference type="Proteomes" id="UP001595617">
    <property type="component" value="Unassembled WGS sequence"/>
</dbReference>
<dbReference type="InterPro" id="IPR021431">
    <property type="entry name" value="DUF3080"/>
</dbReference>
<keyword evidence="1" id="KW-0472">Membrane</keyword>
<keyword evidence="1" id="KW-1133">Transmembrane helix</keyword>